<evidence type="ECO:0000256" key="1">
    <source>
        <dbReference type="SAM" id="Phobius"/>
    </source>
</evidence>
<accession>A0A4Q1KBQ5</accession>
<name>A0A4Q1KBQ5_9FLAO</name>
<feature type="transmembrane region" description="Helical" evidence="1">
    <location>
        <begin position="76"/>
        <end position="95"/>
    </location>
</feature>
<comment type="caution">
    <text evidence="2">The sequence shown here is derived from an EMBL/GenBank/DDBJ whole genome shotgun (WGS) entry which is preliminary data.</text>
</comment>
<gene>
    <name evidence="2" type="ORF">EQG61_02515</name>
</gene>
<dbReference type="RefSeq" id="WP_129460312.1">
    <property type="nucleotide sequence ID" value="NZ_SBKN01000001.1"/>
</dbReference>
<dbReference type="Proteomes" id="UP000289857">
    <property type="component" value="Unassembled WGS sequence"/>
</dbReference>
<protein>
    <submittedName>
        <fullName evidence="2">Uncharacterized protein</fullName>
    </submittedName>
</protein>
<keyword evidence="3" id="KW-1185">Reference proteome</keyword>
<dbReference type="AlphaFoldDB" id="A0A4Q1KBQ5"/>
<keyword evidence="1" id="KW-0472">Membrane</keyword>
<proteinExistence type="predicted"/>
<reference evidence="3" key="1">
    <citation type="submission" date="2019-01" db="EMBL/GenBank/DDBJ databases">
        <title>Cytophagaceae bacterium strain CAR-16.</title>
        <authorList>
            <person name="Chen W.-M."/>
        </authorList>
    </citation>
    <scope>NUCLEOTIDE SEQUENCE [LARGE SCALE GENOMIC DNA]</scope>
    <source>
        <strain evidence="3">WWJ-16</strain>
    </source>
</reference>
<dbReference type="OrthoDB" id="9858733at2"/>
<dbReference type="EMBL" id="SBKN01000001">
    <property type="protein sequence ID" value="RXR24335.1"/>
    <property type="molecule type" value="Genomic_DNA"/>
</dbReference>
<evidence type="ECO:0000313" key="3">
    <source>
        <dbReference type="Proteomes" id="UP000289857"/>
    </source>
</evidence>
<keyword evidence="1" id="KW-1133">Transmembrane helix</keyword>
<sequence>MLNQLQTVPKVILATRLTALVTFALGTVLMLSFYYNPVGGVIYLSLFYIISMLFLNSYFAVRLLQLFIVESNARPLILKTWGILLLNIPVGYFYIQWGLEIYQNATPVN</sequence>
<feature type="transmembrane region" description="Helical" evidence="1">
    <location>
        <begin position="12"/>
        <end position="35"/>
    </location>
</feature>
<feature type="transmembrane region" description="Helical" evidence="1">
    <location>
        <begin position="41"/>
        <end position="64"/>
    </location>
</feature>
<evidence type="ECO:0000313" key="2">
    <source>
        <dbReference type="EMBL" id="RXR24335.1"/>
    </source>
</evidence>
<organism evidence="2 3">
    <name type="scientific">Flavobacterium stagni</name>
    <dbReference type="NCBI Taxonomy" id="2506421"/>
    <lineage>
        <taxon>Bacteria</taxon>
        <taxon>Pseudomonadati</taxon>
        <taxon>Bacteroidota</taxon>
        <taxon>Flavobacteriia</taxon>
        <taxon>Flavobacteriales</taxon>
        <taxon>Flavobacteriaceae</taxon>
        <taxon>Flavobacterium</taxon>
    </lineage>
</organism>
<keyword evidence="1" id="KW-0812">Transmembrane</keyword>